<proteinExistence type="predicted"/>
<dbReference type="EMBL" id="MCFH01000051">
    <property type="protein sequence ID" value="ORX43645.1"/>
    <property type="molecule type" value="Genomic_DNA"/>
</dbReference>
<dbReference type="AlphaFoldDB" id="A0A1Y1UYP8"/>
<dbReference type="STRING" id="1754191.A0A1Y1UYP8"/>
<accession>A0A1Y1UYP8</accession>
<dbReference type="OrthoDB" id="10498256at2759"/>
<reference evidence="1 2" key="1">
    <citation type="submission" date="2016-08" db="EMBL/GenBank/DDBJ databases">
        <title>Genomes of anaerobic fungi encode conserved fungal cellulosomes for biomass hydrolysis.</title>
        <authorList>
            <consortium name="DOE Joint Genome Institute"/>
            <person name="Haitjema C.H."/>
            <person name="Gilmore S.P."/>
            <person name="Henske J.K."/>
            <person name="Solomon K.V."/>
            <person name="De Groot R."/>
            <person name="Kuo A."/>
            <person name="Mondo S.J."/>
            <person name="Salamov A.A."/>
            <person name="Labutti K."/>
            <person name="Zhao Z."/>
            <person name="Chiniquy J."/>
            <person name="Barry K."/>
            <person name="Brewer H.M."/>
            <person name="Purvine S.O."/>
            <person name="Wright A.T."/>
            <person name="Boxma B."/>
            <person name="Van Alen T."/>
            <person name="Hackstein J.H."/>
            <person name="Baker S.E."/>
            <person name="Grigoriev I.V."/>
            <person name="O'Malley M.A."/>
        </authorList>
    </citation>
    <scope>NUCLEOTIDE SEQUENCE [LARGE SCALE GENOMIC DNA]</scope>
    <source>
        <strain evidence="2">finn</strain>
    </source>
</reference>
<organism evidence="1 2">
    <name type="scientific">Piromyces finnis</name>
    <dbReference type="NCBI Taxonomy" id="1754191"/>
    <lineage>
        <taxon>Eukaryota</taxon>
        <taxon>Fungi</taxon>
        <taxon>Fungi incertae sedis</taxon>
        <taxon>Chytridiomycota</taxon>
        <taxon>Chytridiomycota incertae sedis</taxon>
        <taxon>Neocallimastigomycetes</taxon>
        <taxon>Neocallimastigales</taxon>
        <taxon>Neocallimastigaceae</taxon>
        <taxon>Piromyces</taxon>
    </lineage>
</organism>
<gene>
    <name evidence="1" type="ORF">BCR36DRAFT_373794</name>
</gene>
<keyword evidence="2" id="KW-1185">Reference proteome</keyword>
<reference evidence="1 2" key="2">
    <citation type="submission" date="2016-08" db="EMBL/GenBank/DDBJ databases">
        <title>Pervasive Adenine N6-methylation of Active Genes in Fungi.</title>
        <authorList>
            <consortium name="DOE Joint Genome Institute"/>
            <person name="Mondo S.J."/>
            <person name="Dannebaum R.O."/>
            <person name="Kuo R.C."/>
            <person name="Labutti K."/>
            <person name="Haridas S."/>
            <person name="Kuo A."/>
            <person name="Salamov A."/>
            <person name="Ahrendt S.R."/>
            <person name="Lipzen A."/>
            <person name="Sullivan W."/>
            <person name="Andreopoulos W.B."/>
            <person name="Clum A."/>
            <person name="Lindquist E."/>
            <person name="Daum C."/>
            <person name="Ramamoorthy G.K."/>
            <person name="Gryganskyi A."/>
            <person name="Culley D."/>
            <person name="Magnuson J.K."/>
            <person name="James T.Y."/>
            <person name="O'Malley M.A."/>
            <person name="Stajich J.E."/>
            <person name="Spatafora J.W."/>
            <person name="Visel A."/>
            <person name="Grigoriev I.V."/>
        </authorList>
    </citation>
    <scope>NUCLEOTIDE SEQUENCE [LARGE SCALE GENOMIC DNA]</scope>
    <source>
        <strain evidence="2">finn</strain>
    </source>
</reference>
<name>A0A1Y1UYP8_9FUNG</name>
<sequence length="272" mass="31910">MMNLQHNAIEKHITILNLLKKFFNHIKHSNSNNLYTSFNVDKFLEISYNLKNYTSNTYKNLIENYPDEKSTYQLYSLFMKDVMKYTLNEGDSFIELMKISNVKSSASSNGGGSSFGDAESKKKKLNVIFGFIHISNFESAINDIQILGDMDYHLKDTILNIRFYSFAIASKDLEFITLQRDNLKNKLDYMIEYYYPILKPYSNSEKSTTPVIMYTNEINNGIFKDTSYEYFNAFELMNSMNIWIKDIITITPEEWIKKVDAGINVLFDFRFR</sequence>
<comment type="caution">
    <text evidence="1">The sequence shown here is derived from an EMBL/GenBank/DDBJ whole genome shotgun (WGS) entry which is preliminary data.</text>
</comment>
<protein>
    <submittedName>
        <fullName evidence="1">Uncharacterized protein</fullName>
    </submittedName>
</protein>
<evidence type="ECO:0000313" key="2">
    <source>
        <dbReference type="Proteomes" id="UP000193719"/>
    </source>
</evidence>
<dbReference type="Proteomes" id="UP000193719">
    <property type="component" value="Unassembled WGS sequence"/>
</dbReference>
<evidence type="ECO:0000313" key="1">
    <source>
        <dbReference type="EMBL" id="ORX43645.1"/>
    </source>
</evidence>